<name>A0A371JY00_9GAMM</name>
<proteinExistence type="predicted"/>
<protein>
    <submittedName>
        <fullName evidence="1">Uncharacterized protein</fullName>
    </submittedName>
</protein>
<dbReference type="OrthoDB" id="6890906at2"/>
<dbReference type="EMBL" id="QTSU01000003">
    <property type="protein sequence ID" value="RDZ26514.1"/>
    <property type="molecule type" value="Genomic_DNA"/>
</dbReference>
<keyword evidence="2" id="KW-1185">Reference proteome</keyword>
<accession>A0A371JY00</accession>
<gene>
    <name evidence="1" type="ORF">DX914_16115</name>
</gene>
<organism evidence="1 2">
    <name type="scientific">Lysobacter silvisoli</name>
    <dbReference type="NCBI Taxonomy" id="2293254"/>
    <lineage>
        <taxon>Bacteria</taxon>
        <taxon>Pseudomonadati</taxon>
        <taxon>Pseudomonadota</taxon>
        <taxon>Gammaproteobacteria</taxon>
        <taxon>Lysobacterales</taxon>
        <taxon>Lysobacteraceae</taxon>
        <taxon>Lysobacter</taxon>
    </lineage>
</organism>
<dbReference type="RefSeq" id="WP_115860618.1">
    <property type="nucleotide sequence ID" value="NZ_QTSU01000003.1"/>
</dbReference>
<comment type="caution">
    <text evidence="1">The sequence shown here is derived from an EMBL/GenBank/DDBJ whole genome shotgun (WGS) entry which is preliminary data.</text>
</comment>
<dbReference type="Proteomes" id="UP000264492">
    <property type="component" value="Unassembled WGS sequence"/>
</dbReference>
<reference evidence="1 2" key="1">
    <citation type="submission" date="2018-08" db="EMBL/GenBank/DDBJ databases">
        <title>Lysobacter sp. zong2l5, whole genome shotgun sequence.</title>
        <authorList>
            <person name="Zhang X."/>
            <person name="Feng G."/>
            <person name="Zhu H."/>
        </authorList>
    </citation>
    <scope>NUCLEOTIDE SEQUENCE [LARGE SCALE GENOMIC DNA]</scope>
    <source>
        <strain evidence="2">zong2l5</strain>
    </source>
</reference>
<dbReference type="AlphaFoldDB" id="A0A371JY00"/>
<evidence type="ECO:0000313" key="2">
    <source>
        <dbReference type="Proteomes" id="UP000264492"/>
    </source>
</evidence>
<sequence>MFDAAAGKDAALKPTCEAWNLTPQQVERYFTAAREYPDGTRDAYYWVPCSIKGRLRTQGQDWEFEINGASTATWTSGDTVRKWGCDAKVCESLVLMMPDGNDP</sequence>
<evidence type="ECO:0000313" key="1">
    <source>
        <dbReference type="EMBL" id="RDZ26514.1"/>
    </source>
</evidence>